<reference evidence="2 3" key="1">
    <citation type="journal article" date="2016" name="Nat. Commun.">
        <title>Thousands of microbial genomes shed light on interconnected biogeochemical processes in an aquifer system.</title>
        <authorList>
            <person name="Anantharaman K."/>
            <person name="Brown C.T."/>
            <person name="Hug L.A."/>
            <person name="Sharon I."/>
            <person name="Castelle C.J."/>
            <person name="Probst A.J."/>
            <person name="Thomas B.C."/>
            <person name="Singh A."/>
            <person name="Wilkins M.J."/>
            <person name="Karaoz U."/>
            <person name="Brodie E.L."/>
            <person name="Williams K.H."/>
            <person name="Hubbard S.S."/>
            <person name="Banfield J.F."/>
        </authorList>
    </citation>
    <scope>NUCLEOTIDE SEQUENCE [LARGE SCALE GENOMIC DNA]</scope>
</reference>
<comment type="caution">
    <text evidence="2">The sequence shown here is derived from an EMBL/GenBank/DDBJ whole genome shotgun (WGS) entry which is preliminary data.</text>
</comment>
<evidence type="ECO:0000313" key="2">
    <source>
        <dbReference type="EMBL" id="OGK40486.1"/>
    </source>
</evidence>
<dbReference type="EMBL" id="MGAG01000025">
    <property type="protein sequence ID" value="OGK40486.1"/>
    <property type="molecule type" value="Genomic_DNA"/>
</dbReference>
<dbReference type="CDD" id="cd02223">
    <property type="entry name" value="cupin_Bh2720-like"/>
    <property type="match status" value="1"/>
</dbReference>
<accession>A0A1F7IAU8</accession>
<dbReference type="InterPro" id="IPR011051">
    <property type="entry name" value="RmlC_Cupin_sf"/>
</dbReference>
<dbReference type="Pfam" id="PF07883">
    <property type="entry name" value="Cupin_2"/>
    <property type="match status" value="1"/>
</dbReference>
<dbReference type="AlphaFoldDB" id="A0A1F7IAU8"/>
<dbReference type="PANTHER" id="PTHR43346">
    <property type="entry name" value="LIGAND BINDING DOMAIN PROTEIN, PUTATIVE (AFU_ORTHOLOGUE AFUA_6G14370)-RELATED"/>
    <property type="match status" value="1"/>
</dbReference>
<name>A0A1F7IAU8_9BACT</name>
<dbReference type="InterPro" id="IPR052538">
    <property type="entry name" value="Flavonoid_dioxygenase-like"/>
</dbReference>
<evidence type="ECO:0000313" key="3">
    <source>
        <dbReference type="Proteomes" id="UP000177698"/>
    </source>
</evidence>
<feature type="domain" description="Cupin type-2" evidence="1">
    <location>
        <begin position="32"/>
        <end position="102"/>
    </location>
</feature>
<dbReference type="InterPro" id="IPR013096">
    <property type="entry name" value="Cupin_2"/>
</dbReference>
<dbReference type="SUPFAM" id="SSF51182">
    <property type="entry name" value="RmlC-like cupins"/>
    <property type="match status" value="1"/>
</dbReference>
<gene>
    <name evidence="2" type="ORF">A2954_06395</name>
</gene>
<sequence length="127" mass="14340">MTGYLDNIEEKTLQNNYFRQVLFTSQHVQLVVMNLNPNEEIGLELHEITDQFLRIEAGEGKVIMNGEEKSIKTGDAIIVPAGVKHNVINTSTTEKLKLYTVYSPPHHKDGAIHKTKIDAEKDTSDHL</sequence>
<dbReference type="Gene3D" id="2.60.120.10">
    <property type="entry name" value="Jelly Rolls"/>
    <property type="match status" value="1"/>
</dbReference>
<dbReference type="Proteomes" id="UP000177698">
    <property type="component" value="Unassembled WGS sequence"/>
</dbReference>
<dbReference type="InterPro" id="IPR014710">
    <property type="entry name" value="RmlC-like_jellyroll"/>
</dbReference>
<protein>
    <submittedName>
        <fullName evidence="2">Cupin</fullName>
    </submittedName>
</protein>
<dbReference type="PANTHER" id="PTHR43346:SF1">
    <property type="entry name" value="QUERCETIN 2,3-DIOXYGENASE-RELATED"/>
    <property type="match status" value="1"/>
</dbReference>
<organism evidence="2 3">
    <name type="scientific">Candidatus Roizmanbacteria bacterium RIFCSPLOWO2_01_FULL_37_12</name>
    <dbReference type="NCBI Taxonomy" id="1802056"/>
    <lineage>
        <taxon>Bacteria</taxon>
        <taxon>Candidatus Roizmaniibacteriota</taxon>
    </lineage>
</organism>
<evidence type="ECO:0000259" key="1">
    <source>
        <dbReference type="Pfam" id="PF07883"/>
    </source>
</evidence>
<dbReference type="STRING" id="1802056.A2954_06395"/>
<proteinExistence type="predicted"/>